<evidence type="ECO:0000313" key="7">
    <source>
        <dbReference type="EMBL" id="RKP40443.1"/>
    </source>
</evidence>
<dbReference type="PROSITE" id="PS50158">
    <property type="entry name" value="ZF_CCHC"/>
    <property type="match status" value="1"/>
</dbReference>
<evidence type="ECO:0000313" key="8">
    <source>
        <dbReference type="Proteomes" id="UP000268162"/>
    </source>
</evidence>
<dbReference type="Pfam" id="PF00098">
    <property type="entry name" value="zf-CCHC"/>
    <property type="match status" value="1"/>
</dbReference>
<dbReference type="InterPro" id="IPR036875">
    <property type="entry name" value="Znf_CCHC_sf"/>
</dbReference>
<dbReference type="PANTHER" id="PTHR46242">
    <property type="entry name" value="ZINC FINGER CCHC DOMAIN-CONTAINING PROTEIN 9 ZCCHC9"/>
    <property type="match status" value="1"/>
</dbReference>
<dbReference type="STRING" id="215637.A0A4Q0A2U4"/>
<dbReference type="SUPFAM" id="SSF57756">
    <property type="entry name" value="Retrovirus zinc finger-like domains"/>
    <property type="match status" value="1"/>
</dbReference>
<evidence type="ECO:0000256" key="3">
    <source>
        <dbReference type="ARBA" id="ARBA00022771"/>
    </source>
</evidence>
<evidence type="ECO:0000256" key="4">
    <source>
        <dbReference type="ARBA" id="ARBA00022833"/>
    </source>
</evidence>
<evidence type="ECO:0000256" key="5">
    <source>
        <dbReference type="PROSITE-ProRule" id="PRU00047"/>
    </source>
</evidence>
<keyword evidence="8" id="KW-1185">Reference proteome</keyword>
<organism evidence="7 8">
    <name type="scientific">Dimargaris cristalligena</name>
    <dbReference type="NCBI Taxonomy" id="215637"/>
    <lineage>
        <taxon>Eukaryota</taxon>
        <taxon>Fungi</taxon>
        <taxon>Fungi incertae sedis</taxon>
        <taxon>Zoopagomycota</taxon>
        <taxon>Kickxellomycotina</taxon>
        <taxon>Dimargaritomycetes</taxon>
        <taxon>Dimargaritales</taxon>
        <taxon>Dimargaritaceae</taxon>
        <taxon>Dimargaris</taxon>
    </lineage>
</organism>
<name>A0A4Q0A2U4_9FUNG</name>
<dbReference type="AlphaFoldDB" id="A0A4Q0A2U4"/>
<dbReference type="SMART" id="SM00343">
    <property type="entry name" value="ZnF_C2HC"/>
    <property type="match status" value="2"/>
</dbReference>
<dbReference type="FunFam" id="4.10.60.10:FF:000091">
    <property type="entry name" value="Zinc finger CCHC-type-containing 9"/>
    <property type="match status" value="1"/>
</dbReference>
<dbReference type="GO" id="GO:0003676">
    <property type="term" value="F:nucleic acid binding"/>
    <property type="evidence" value="ECO:0007669"/>
    <property type="project" value="InterPro"/>
</dbReference>
<keyword evidence="4" id="KW-0862">Zinc</keyword>
<dbReference type="InterPro" id="IPR001878">
    <property type="entry name" value="Znf_CCHC"/>
</dbReference>
<accession>A0A4Q0A2U4</accession>
<dbReference type="PANTHER" id="PTHR46242:SF1">
    <property type="entry name" value="ZINC FINGER CCHC DOMAIN-CONTAINING PROTEIN 9"/>
    <property type="match status" value="1"/>
</dbReference>
<evidence type="ECO:0000256" key="1">
    <source>
        <dbReference type="ARBA" id="ARBA00022723"/>
    </source>
</evidence>
<reference evidence="8" key="1">
    <citation type="journal article" date="2018" name="Nat. Microbiol.">
        <title>Leveraging single-cell genomics to expand the fungal tree of life.</title>
        <authorList>
            <person name="Ahrendt S.R."/>
            <person name="Quandt C.A."/>
            <person name="Ciobanu D."/>
            <person name="Clum A."/>
            <person name="Salamov A."/>
            <person name="Andreopoulos B."/>
            <person name="Cheng J.F."/>
            <person name="Woyke T."/>
            <person name="Pelin A."/>
            <person name="Henrissat B."/>
            <person name="Reynolds N.K."/>
            <person name="Benny G.L."/>
            <person name="Smith M.E."/>
            <person name="James T.Y."/>
            <person name="Grigoriev I.V."/>
        </authorList>
    </citation>
    <scope>NUCLEOTIDE SEQUENCE [LARGE SCALE GENOMIC DNA]</scope>
    <source>
        <strain evidence="8">RSA 468</strain>
    </source>
</reference>
<protein>
    <recommendedName>
        <fullName evidence="6">CCHC-type domain-containing protein</fullName>
    </recommendedName>
</protein>
<dbReference type="Proteomes" id="UP000268162">
    <property type="component" value="Unassembled WGS sequence"/>
</dbReference>
<gene>
    <name evidence="7" type="ORF">BJ085DRAFT_12929</name>
</gene>
<dbReference type="GO" id="GO:0005730">
    <property type="term" value="C:nucleolus"/>
    <property type="evidence" value="ECO:0007669"/>
    <property type="project" value="TreeGrafter"/>
</dbReference>
<feature type="non-terminal residue" evidence="7">
    <location>
        <position position="1"/>
    </location>
</feature>
<sequence>PKLDQTFQYSRCFVCKEEGHLSSQCPKNENGIFVKGGGCRLCGSKQHRAQDCTAREDDLESGKVVGTGSGNQGGDDDDYYEHEFRGDINQQTRVAAKTEPPTKKPTKVVNF</sequence>
<feature type="domain" description="CCHC-type" evidence="6">
    <location>
        <begin position="11"/>
        <end position="27"/>
    </location>
</feature>
<dbReference type="GO" id="GO:0008270">
    <property type="term" value="F:zinc ion binding"/>
    <property type="evidence" value="ECO:0007669"/>
    <property type="project" value="UniProtKB-KW"/>
</dbReference>
<keyword evidence="3 5" id="KW-0863">Zinc-finger</keyword>
<evidence type="ECO:0000259" key="6">
    <source>
        <dbReference type="PROSITE" id="PS50158"/>
    </source>
</evidence>
<proteinExistence type="predicted"/>
<dbReference type="EMBL" id="ML002209">
    <property type="protein sequence ID" value="RKP40443.1"/>
    <property type="molecule type" value="Genomic_DNA"/>
</dbReference>
<keyword evidence="1" id="KW-0479">Metal-binding</keyword>
<evidence type="ECO:0000256" key="2">
    <source>
        <dbReference type="ARBA" id="ARBA00022737"/>
    </source>
</evidence>
<feature type="non-terminal residue" evidence="7">
    <location>
        <position position="111"/>
    </location>
</feature>
<keyword evidence="2" id="KW-0677">Repeat</keyword>
<dbReference type="InterPro" id="IPR042246">
    <property type="entry name" value="ZCCHC9"/>
</dbReference>
<dbReference type="Gene3D" id="4.10.60.10">
    <property type="entry name" value="Zinc finger, CCHC-type"/>
    <property type="match status" value="1"/>
</dbReference>